<sequence length="220" mass="24785">MYGATANDRGTVQALARELDVAREHGGINFELSTRAERSQLSAELYFCLLRHLQLRLPNVKLHSFVELAPSPNSLVLNPHGILFNHVVVKHFRYLASSRASSPHNSWVAVRSSSAVDAQIWVGELRSIVAIEQPGSSIVHRFGFMQWFRPTSANLDRTVWAQFASLNVQVWDADTYLQSEDDGPDLLINLQDIITHVVRSDVIIRGHKYWATMPSRSSNI</sequence>
<comment type="caution">
    <text evidence="1">The sequence shown here is derived from an EMBL/GenBank/DDBJ whole genome shotgun (WGS) entry which is preliminary data.</text>
</comment>
<reference evidence="1" key="1">
    <citation type="submission" date="2023-03" db="EMBL/GenBank/DDBJ databases">
        <title>Massive genome expansion in bonnet fungi (Mycena s.s.) driven by repeated elements and novel gene families across ecological guilds.</title>
        <authorList>
            <consortium name="Lawrence Berkeley National Laboratory"/>
            <person name="Harder C.B."/>
            <person name="Miyauchi S."/>
            <person name="Viragh M."/>
            <person name="Kuo A."/>
            <person name="Thoen E."/>
            <person name="Andreopoulos B."/>
            <person name="Lu D."/>
            <person name="Skrede I."/>
            <person name="Drula E."/>
            <person name="Henrissat B."/>
            <person name="Morin E."/>
            <person name="Kohler A."/>
            <person name="Barry K."/>
            <person name="LaButti K."/>
            <person name="Morin E."/>
            <person name="Salamov A."/>
            <person name="Lipzen A."/>
            <person name="Mereny Z."/>
            <person name="Hegedus B."/>
            <person name="Baldrian P."/>
            <person name="Stursova M."/>
            <person name="Weitz H."/>
            <person name="Taylor A."/>
            <person name="Grigoriev I.V."/>
            <person name="Nagy L.G."/>
            <person name="Martin F."/>
            <person name="Kauserud H."/>
        </authorList>
    </citation>
    <scope>NUCLEOTIDE SEQUENCE</scope>
    <source>
        <strain evidence="1">CBHHK182m</strain>
    </source>
</reference>
<protein>
    <submittedName>
        <fullName evidence="1">Uncharacterized protein</fullName>
    </submittedName>
</protein>
<name>A0AAD7J7X0_9AGAR</name>
<organism evidence="1 2">
    <name type="scientific">Mycena metata</name>
    <dbReference type="NCBI Taxonomy" id="1033252"/>
    <lineage>
        <taxon>Eukaryota</taxon>
        <taxon>Fungi</taxon>
        <taxon>Dikarya</taxon>
        <taxon>Basidiomycota</taxon>
        <taxon>Agaricomycotina</taxon>
        <taxon>Agaricomycetes</taxon>
        <taxon>Agaricomycetidae</taxon>
        <taxon>Agaricales</taxon>
        <taxon>Marasmiineae</taxon>
        <taxon>Mycenaceae</taxon>
        <taxon>Mycena</taxon>
    </lineage>
</organism>
<dbReference type="AlphaFoldDB" id="A0AAD7J7X0"/>
<dbReference type="EMBL" id="JARKIB010000043">
    <property type="protein sequence ID" value="KAJ7758058.1"/>
    <property type="molecule type" value="Genomic_DNA"/>
</dbReference>
<evidence type="ECO:0000313" key="1">
    <source>
        <dbReference type="EMBL" id="KAJ7758058.1"/>
    </source>
</evidence>
<dbReference type="Proteomes" id="UP001215598">
    <property type="component" value="Unassembled WGS sequence"/>
</dbReference>
<accession>A0AAD7J7X0</accession>
<keyword evidence="2" id="KW-1185">Reference proteome</keyword>
<proteinExistence type="predicted"/>
<evidence type="ECO:0000313" key="2">
    <source>
        <dbReference type="Proteomes" id="UP001215598"/>
    </source>
</evidence>
<gene>
    <name evidence="1" type="ORF">B0H16DRAFT_1457618</name>
</gene>